<dbReference type="AlphaFoldDB" id="W6U7F0"/>
<protein>
    <submittedName>
        <fullName evidence="1">Uncharacterized protein</fullName>
    </submittedName>
</protein>
<proteinExistence type="predicted"/>
<dbReference type="GeneID" id="36346563"/>
<comment type="caution">
    <text evidence="1">The sequence shown here is derived from an EMBL/GenBank/DDBJ whole genome shotgun (WGS) entry which is preliminary data.</text>
</comment>
<dbReference type="KEGG" id="egl:EGR_10848"/>
<dbReference type="Proteomes" id="UP000019149">
    <property type="component" value="Unassembled WGS sequence"/>
</dbReference>
<name>W6U7F0_ECHGR</name>
<dbReference type="CTD" id="36346563"/>
<dbReference type="RefSeq" id="XP_024345493.1">
    <property type="nucleotide sequence ID" value="XM_024500097.1"/>
</dbReference>
<organism evidence="1 2">
    <name type="scientific">Echinococcus granulosus</name>
    <name type="common">Hydatid tapeworm</name>
    <dbReference type="NCBI Taxonomy" id="6210"/>
    <lineage>
        <taxon>Eukaryota</taxon>
        <taxon>Metazoa</taxon>
        <taxon>Spiralia</taxon>
        <taxon>Lophotrochozoa</taxon>
        <taxon>Platyhelminthes</taxon>
        <taxon>Cestoda</taxon>
        <taxon>Eucestoda</taxon>
        <taxon>Cyclophyllidea</taxon>
        <taxon>Taeniidae</taxon>
        <taxon>Echinococcus</taxon>
        <taxon>Echinococcus granulosus group</taxon>
    </lineage>
</organism>
<evidence type="ECO:0000313" key="2">
    <source>
        <dbReference type="Proteomes" id="UP000019149"/>
    </source>
</evidence>
<sequence length="151" mass="17817">MSVKVNINTKRDCETGINYCEWKKTIKVSGWSQACSSPLNRIWRNFFKVACHLCYQSFQLFYMRIIKLAGFNLGVCDNRCTRHIILIKILEFVVNNALIKKCFLLVDTSKLWSGFKVIIKMTHSNLSPSCMHWNYSQPNKWIPFRIFRALR</sequence>
<gene>
    <name evidence="1" type="ORF">EGR_10848</name>
</gene>
<dbReference type="EMBL" id="APAU02000282">
    <property type="protein sequence ID" value="EUB54297.1"/>
    <property type="molecule type" value="Genomic_DNA"/>
</dbReference>
<evidence type="ECO:0000313" key="1">
    <source>
        <dbReference type="EMBL" id="EUB54297.1"/>
    </source>
</evidence>
<keyword evidence="2" id="KW-1185">Reference proteome</keyword>
<reference evidence="1 2" key="1">
    <citation type="journal article" date="2013" name="Nat. Genet.">
        <title>The genome of the hydatid tapeworm Echinococcus granulosus.</title>
        <authorList>
            <person name="Zheng H."/>
            <person name="Zhang W."/>
            <person name="Zhang L."/>
            <person name="Zhang Z."/>
            <person name="Li J."/>
            <person name="Lu G."/>
            <person name="Zhu Y."/>
            <person name="Wang Y."/>
            <person name="Huang Y."/>
            <person name="Liu J."/>
            <person name="Kang H."/>
            <person name="Chen J."/>
            <person name="Wang L."/>
            <person name="Chen A."/>
            <person name="Yu S."/>
            <person name="Gao Z."/>
            <person name="Jin L."/>
            <person name="Gu W."/>
            <person name="Wang Z."/>
            <person name="Zhao L."/>
            <person name="Shi B."/>
            <person name="Wen H."/>
            <person name="Lin R."/>
            <person name="Jones M.K."/>
            <person name="Brejova B."/>
            <person name="Vinar T."/>
            <person name="Zhao G."/>
            <person name="McManus D.P."/>
            <person name="Chen Z."/>
            <person name="Zhou Y."/>
            <person name="Wang S."/>
        </authorList>
    </citation>
    <scope>NUCLEOTIDE SEQUENCE [LARGE SCALE GENOMIC DNA]</scope>
</reference>
<accession>W6U7F0</accession>